<keyword evidence="2" id="KW-1133">Transmembrane helix</keyword>
<dbReference type="InterPro" id="IPR007410">
    <property type="entry name" value="LpqE-like"/>
</dbReference>
<keyword evidence="2" id="KW-0472">Membrane</keyword>
<evidence type="ECO:0000256" key="1">
    <source>
        <dbReference type="SAM" id="MobiDB-lite"/>
    </source>
</evidence>
<evidence type="ECO:0000256" key="2">
    <source>
        <dbReference type="SAM" id="Phobius"/>
    </source>
</evidence>
<evidence type="ECO:0000313" key="4">
    <source>
        <dbReference type="Proteomes" id="UP001163739"/>
    </source>
</evidence>
<feature type="compositionally biased region" description="Basic and acidic residues" evidence="1">
    <location>
        <begin position="190"/>
        <end position="200"/>
    </location>
</feature>
<gene>
    <name evidence="3" type="ORF">NKI27_02280</name>
</gene>
<name>A0ABY6N3D5_9ALTE</name>
<accession>A0ABY6N3D5</accession>
<dbReference type="Proteomes" id="UP001163739">
    <property type="component" value="Chromosome"/>
</dbReference>
<dbReference type="Pfam" id="PF04314">
    <property type="entry name" value="PCuAC"/>
    <property type="match status" value="1"/>
</dbReference>
<dbReference type="RefSeq" id="WP_265048085.1">
    <property type="nucleotide sequence ID" value="NZ_CP100390.1"/>
</dbReference>
<dbReference type="Gene3D" id="2.60.40.1890">
    <property type="entry name" value="PCu(A)C copper chaperone"/>
    <property type="match status" value="1"/>
</dbReference>
<feature type="transmembrane region" description="Helical" evidence="2">
    <location>
        <begin position="36"/>
        <end position="55"/>
    </location>
</feature>
<evidence type="ECO:0000313" key="3">
    <source>
        <dbReference type="EMBL" id="UZE96601.1"/>
    </source>
</evidence>
<dbReference type="InterPro" id="IPR036182">
    <property type="entry name" value="PCuAC_sf"/>
</dbReference>
<organism evidence="3 4">
    <name type="scientific">Alkalimarinus alittae</name>
    <dbReference type="NCBI Taxonomy" id="2961619"/>
    <lineage>
        <taxon>Bacteria</taxon>
        <taxon>Pseudomonadati</taxon>
        <taxon>Pseudomonadota</taxon>
        <taxon>Gammaproteobacteria</taxon>
        <taxon>Alteromonadales</taxon>
        <taxon>Alteromonadaceae</taxon>
        <taxon>Alkalimarinus</taxon>
    </lineage>
</organism>
<feature type="region of interest" description="Disordered" evidence="1">
    <location>
        <begin position="181"/>
        <end position="200"/>
    </location>
</feature>
<dbReference type="SUPFAM" id="SSF110087">
    <property type="entry name" value="DR1885-like metal-binding protein"/>
    <property type="match status" value="1"/>
</dbReference>
<sequence>MRQNDAEITRYIDLIVVKIAKSLNALGELMMRWQQYLATTCLMLIVSLTALTAAAEMTHPKKSDIQAHMTWVRAVPPVANTTAAYMMLHNYSQQDDRLIAIESPVAEKVEMHATDMNNGIMRMTKLQGLTVPAKGLVMFEPAGYHIMLINLKQPLNVGSMVPITLVFENHGAVDMKLMVSHPPEGEPDMEMSHGDHQMHH</sequence>
<keyword evidence="2" id="KW-0812">Transmembrane</keyword>
<dbReference type="EMBL" id="CP100390">
    <property type="protein sequence ID" value="UZE96601.1"/>
    <property type="molecule type" value="Genomic_DNA"/>
</dbReference>
<dbReference type="PANTHER" id="PTHR36302">
    <property type="entry name" value="BLR7088 PROTEIN"/>
    <property type="match status" value="1"/>
</dbReference>
<reference evidence="3" key="1">
    <citation type="submission" date="2022-06" db="EMBL/GenBank/DDBJ databases">
        <title>Alkalimarinus sp. nov., isolated from gut of a Alitta virens.</title>
        <authorList>
            <person name="Yang A.I."/>
            <person name="Shin N.-R."/>
        </authorList>
    </citation>
    <scope>NUCLEOTIDE SEQUENCE</scope>
    <source>
        <strain evidence="3">A2M4</strain>
    </source>
</reference>
<dbReference type="InterPro" id="IPR058248">
    <property type="entry name" value="Lxx211020-like"/>
</dbReference>
<protein>
    <submittedName>
        <fullName evidence="3">Copper chaperone PCu(A)C</fullName>
    </submittedName>
</protein>
<proteinExistence type="predicted"/>
<keyword evidence="4" id="KW-1185">Reference proteome</keyword>
<dbReference type="PANTHER" id="PTHR36302:SF1">
    <property type="entry name" value="COPPER CHAPERONE PCU(A)C"/>
    <property type="match status" value="1"/>
</dbReference>